<dbReference type="InterPro" id="IPR050600">
    <property type="entry name" value="SETD3_SETD6_MTase"/>
</dbReference>
<dbReference type="GeneID" id="25294835"/>
<gene>
    <name evidence="1" type="ORF">Z518_06764</name>
</gene>
<dbReference type="PANTHER" id="PTHR13271:SF137">
    <property type="entry name" value="SET DOMAIN-CONTAINING PROTEIN"/>
    <property type="match status" value="1"/>
</dbReference>
<protein>
    <recommendedName>
        <fullName evidence="3">SET domain-containing protein</fullName>
    </recommendedName>
</protein>
<name>A0A0D2FMI4_9EURO</name>
<accession>A0A0D2FMI4</accession>
<dbReference type="InterPro" id="IPR046341">
    <property type="entry name" value="SET_dom_sf"/>
</dbReference>
<sequence length="349" mass="39508">MTIPLSVIRAIDTLPSTLRNSLDLNTRSVHGLLAAELALERVTDSSISDSDSNFYSAWRSSLPSPASLESSLPILWPSTLQDLLPPTSRSLLSKQHRKLTRDWDAVSSKFPTLSHDVYRHAWLLVNSRTFYYTSPDPNESPREADDCLALVPYADYFNHTAGISGCCKVSYYSSGFEICAPPDRQVDQGQELYISYGNHSNDVLLVEYGFILDENKWDEISLDEVMGPLFDESTKNRLDEAGFWGNFKLDKDTICYRTQVALKALCMPPRTWKRVLAKGAFEDGDKYQLKADELLLKALKAYLLMVVENLRQISALGDDEGMVSQRQTLKRRWEQIHLLLTTAVARIED</sequence>
<proteinExistence type="predicted"/>
<dbReference type="VEuPathDB" id="FungiDB:Z518_06764"/>
<evidence type="ECO:0000313" key="1">
    <source>
        <dbReference type="EMBL" id="KIX03212.1"/>
    </source>
</evidence>
<dbReference type="OrthoDB" id="341421at2759"/>
<dbReference type="Proteomes" id="UP000053617">
    <property type="component" value="Unassembled WGS sequence"/>
</dbReference>
<reference evidence="1 2" key="1">
    <citation type="submission" date="2015-01" db="EMBL/GenBank/DDBJ databases">
        <title>The Genome Sequence of Rhinocladiella mackenzie CBS 650.93.</title>
        <authorList>
            <consortium name="The Broad Institute Genomics Platform"/>
            <person name="Cuomo C."/>
            <person name="de Hoog S."/>
            <person name="Gorbushina A."/>
            <person name="Stielow B."/>
            <person name="Teixiera M."/>
            <person name="Abouelleil A."/>
            <person name="Chapman S.B."/>
            <person name="Priest M."/>
            <person name="Young S.K."/>
            <person name="Wortman J."/>
            <person name="Nusbaum C."/>
            <person name="Birren B."/>
        </authorList>
    </citation>
    <scope>NUCLEOTIDE SEQUENCE [LARGE SCALE GENOMIC DNA]</scope>
    <source>
        <strain evidence="1 2">CBS 650.93</strain>
    </source>
</reference>
<dbReference type="PANTHER" id="PTHR13271">
    <property type="entry name" value="UNCHARACTERIZED PUTATIVE METHYLTRANSFERASE"/>
    <property type="match status" value="1"/>
</dbReference>
<dbReference type="RefSeq" id="XP_013270348.1">
    <property type="nucleotide sequence ID" value="XM_013414894.1"/>
</dbReference>
<organism evidence="1 2">
    <name type="scientific">Rhinocladiella mackenziei CBS 650.93</name>
    <dbReference type="NCBI Taxonomy" id="1442369"/>
    <lineage>
        <taxon>Eukaryota</taxon>
        <taxon>Fungi</taxon>
        <taxon>Dikarya</taxon>
        <taxon>Ascomycota</taxon>
        <taxon>Pezizomycotina</taxon>
        <taxon>Eurotiomycetes</taxon>
        <taxon>Chaetothyriomycetidae</taxon>
        <taxon>Chaetothyriales</taxon>
        <taxon>Herpotrichiellaceae</taxon>
        <taxon>Rhinocladiella</taxon>
    </lineage>
</organism>
<evidence type="ECO:0008006" key="3">
    <source>
        <dbReference type="Google" id="ProtNLM"/>
    </source>
</evidence>
<keyword evidence="2" id="KW-1185">Reference proteome</keyword>
<dbReference type="EMBL" id="KN847479">
    <property type="protein sequence ID" value="KIX03212.1"/>
    <property type="molecule type" value="Genomic_DNA"/>
</dbReference>
<dbReference type="AlphaFoldDB" id="A0A0D2FMI4"/>
<dbReference type="Gene3D" id="3.90.1410.10">
    <property type="entry name" value="set domain protein methyltransferase, domain 1"/>
    <property type="match status" value="1"/>
</dbReference>
<dbReference type="SUPFAM" id="SSF82199">
    <property type="entry name" value="SET domain"/>
    <property type="match status" value="1"/>
</dbReference>
<dbReference type="STRING" id="1442369.A0A0D2FMI4"/>
<dbReference type="GO" id="GO:0016279">
    <property type="term" value="F:protein-lysine N-methyltransferase activity"/>
    <property type="evidence" value="ECO:0007669"/>
    <property type="project" value="TreeGrafter"/>
</dbReference>
<dbReference type="HOGENOM" id="CLU_041939_3_2_1"/>
<evidence type="ECO:0000313" key="2">
    <source>
        <dbReference type="Proteomes" id="UP000053617"/>
    </source>
</evidence>